<evidence type="ECO:0000256" key="1">
    <source>
        <dbReference type="SAM" id="Phobius"/>
    </source>
</evidence>
<dbReference type="Proteomes" id="UP000192840">
    <property type="component" value="Unassembled WGS sequence"/>
</dbReference>
<evidence type="ECO:0000313" key="2">
    <source>
        <dbReference type="EMBL" id="SMD23972.1"/>
    </source>
</evidence>
<organism evidence="2 3">
    <name type="scientific">Lentzea albidocapillata</name>
    <dbReference type="NCBI Taxonomy" id="40571"/>
    <lineage>
        <taxon>Bacteria</taxon>
        <taxon>Bacillati</taxon>
        <taxon>Actinomycetota</taxon>
        <taxon>Actinomycetes</taxon>
        <taxon>Pseudonocardiales</taxon>
        <taxon>Pseudonocardiaceae</taxon>
        <taxon>Lentzea</taxon>
    </lineage>
</organism>
<sequence>MGSFLLMAVGKAFIVVALAMVVCLIFYVLDLGGYRPKPSRWAGLPAMALGIVTIFPANIGSHSLWLTAYGGPCTAPSPASRRTCTDAVRTPTATSCSAVTGR</sequence>
<dbReference type="EMBL" id="FWYC01000020">
    <property type="protein sequence ID" value="SMD23972.1"/>
    <property type="molecule type" value="Genomic_DNA"/>
</dbReference>
<keyword evidence="1" id="KW-1133">Transmembrane helix</keyword>
<name>A0A1W2FQI5_9PSEU</name>
<accession>A0A1W2FQI5</accession>
<reference evidence="3" key="1">
    <citation type="submission" date="2017-04" db="EMBL/GenBank/DDBJ databases">
        <authorList>
            <person name="Varghese N."/>
            <person name="Submissions S."/>
        </authorList>
    </citation>
    <scope>NUCLEOTIDE SEQUENCE [LARGE SCALE GENOMIC DNA]</scope>
    <source>
        <strain evidence="3">DSM 44073</strain>
    </source>
</reference>
<keyword evidence="1" id="KW-0472">Membrane</keyword>
<dbReference type="AlphaFoldDB" id="A0A1W2FQI5"/>
<gene>
    <name evidence="2" type="ORF">SAMN05660733_07503</name>
</gene>
<feature type="transmembrane region" description="Helical" evidence="1">
    <location>
        <begin position="41"/>
        <end position="59"/>
    </location>
</feature>
<protein>
    <submittedName>
        <fullName evidence="2">Uncharacterized protein</fullName>
    </submittedName>
</protein>
<keyword evidence="3" id="KW-1185">Reference proteome</keyword>
<evidence type="ECO:0000313" key="3">
    <source>
        <dbReference type="Proteomes" id="UP000192840"/>
    </source>
</evidence>
<keyword evidence="1" id="KW-0812">Transmembrane</keyword>
<dbReference type="STRING" id="40571.SAMN05660733_07503"/>
<feature type="transmembrane region" description="Helical" evidence="1">
    <location>
        <begin position="6"/>
        <end position="29"/>
    </location>
</feature>
<proteinExistence type="predicted"/>